<gene>
    <name evidence="1" type="ORF">U27_06622</name>
</gene>
<evidence type="ECO:0000313" key="2">
    <source>
        <dbReference type="Proteomes" id="UP000030661"/>
    </source>
</evidence>
<dbReference type="Proteomes" id="UP000030661">
    <property type="component" value="Unassembled WGS sequence"/>
</dbReference>
<proteinExistence type="predicted"/>
<reference evidence="1" key="1">
    <citation type="journal article" date="2015" name="PeerJ">
        <title>First genomic representation of candidate bacterial phylum KSB3 points to enhanced environmental sensing as a trigger of wastewater bulking.</title>
        <authorList>
            <person name="Sekiguchi Y."/>
            <person name="Ohashi A."/>
            <person name="Parks D.H."/>
            <person name="Yamauchi T."/>
            <person name="Tyson G.W."/>
            <person name="Hugenholtz P."/>
        </authorList>
    </citation>
    <scope>NUCLEOTIDE SEQUENCE [LARGE SCALE GENOMIC DNA]</scope>
</reference>
<dbReference type="AlphaFoldDB" id="A0A081C4Y2"/>
<dbReference type="STRING" id="1499967.U27_06622"/>
<dbReference type="EMBL" id="DF820470">
    <property type="protein sequence ID" value="GAK59637.1"/>
    <property type="molecule type" value="Genomic_DNA"/>
</dbReference>
<keyword evidence="2" id="KW-1185">Reference proteome</keyword>
<protein>
    <submittedName>
        <fullName evidence="1">Uncharacterized protein</fullName>
    </submittedName>
</protein>
<evidence type="ECO:0000313" key="1">
    <source>
        <dbReference type="EMBL" id="GAK59637.1"/>
    </source>
</evidence>
<accession>A0A081C4Y2</accession>
<organism evidence="1">
    <name type="scientific">Vecturithrix granuli</name>
    <dbReference type="NCBI Taxonomy" id="1499967"/>
    <lineage>
        <taxon>Bacteria</taxon>
        <taxon>Candidatus Moduliflexota</taxon>
        <taxon>Candidatus Vecturitrichia</taxon>
        <taxon>Candidatus Vecturitrichales</taxon>
        <taxon>Candidatus Vecturitrichaceae</taxon>
        <taxon>Candidatus Vecturithrix</taxon>
    </lineage>
</organism>
<sequence>MSDLTAELFQRIHVCRAFRLSGLHQILQRFPTNPPIDQIMLPWKLGDLVQAKYIYNEKGYYVVDPDRVKDCSPKSSDPSVCTLHDAWRDWYQLEFGRQHQYQELAELLYHEAVYAKRCTAATEPVMAMLQKNVQEYLWEYCRSFEHLFTPSFTLPFPHLKKAFEQLTIYLRENGHEEQSSEISSYLENLRDWIAKLNRWDGILSPLEYTTLITFLNSLTHLNHEE</sequence>
<name>A0A081C4Y2_VECG1</name>
<dbReference type="HOGENOM" id="CLU_1227935_0_0_0"/>